<comment type="caution">
    <text evidence="1">The sequence shown here is derived from an EMBL/GenBank/DDBJ whole genome shotgun (WGS) entry which is preliminary data.</text>
</comment>
<proteinExistence type="predicted"/>
<name>A0A1D2J897_PARBR</name>
<dbReference type="AlphaFoldDB" id="A0A1D2J897"/>
<protein>
    <submittedName>
        <fullName evidence="1">Uncharacterized protein</fullName>
    </submittedName>
</protein>
<accession>A0A1D2J897</accession>
<evidence type="ECO:0000313" key="2">
    <source>
        <dbReference type="Proteomes" id="UP000242814"/>
    </source>
</evidence>
<dbReference type="Proteomes" id="UP000242814">
    <property type="component" value="Unassembled WGS sequence"/>
</dbReference>
<reference evidence="1 2" key="1">
    <citation type="submission" date="2016-06" db="EMBL/GenBank/DDBJ databases">
        <authorList>
            <person name="Kjaerup R.B."/>
            <person name="Dalgaard T.S."/>
            <person name="Juul-Madsen H.R."/>
        </authorList>
    </citation>
    <scope>NUCLEOTIDE SEQUENCE [LARGE SCALE GENOMIC DNA]</scope>
    <source>
        <strain evidence="1 2">Pb300</strain>
    </source>
</reference>
<organism evidence="1 2">
    <name type="scientific">Paracoccidioides brasiliensis</name>
    <dbReference type="NCBI Taxonomy" id="121759"/>
    <lineage>
        <taxon>Eukaryota</taxon>
        <taxon>Fungi</taxon>
        <taxon>Dikarya</taxon>
        <taxon>Ascomycota</taxon>
        <taxon>Pezizomycotina</taxon>
        <taxon>Eurotiomycetes</taxon>
        <taxon>Eurotiomycetidae</taxon>
        <taxon>Onygenales</taxon>
        <taxon>Ajellomycetaceae</taxon>
        <taxon>Paracoccidioides</taxon>
    </lineage>
</organism>
<evidence type="ECO:0000313" key="1">
    <source>
        <dbReference type="EMBL" id="ODH18851.1"/>
    </source>
</evidence>
<sequence>MFKIFINDALILQYSADKVLDNSKRVDMDVHIIIQGLEVEEHIMWTTCQMLSSVNLHWLQELTITQSRSVDQ</sequence>
<dbReference type="EMBL" id="LZYO01000317">
    <property type="protein sequence ID" value="ODH18851.1"/>
    <property type="molecule type" value="Genomic_DNA"/>
</dbReference>
<gene>
    <name evidence="1" type="ORF">ACO22_06188</name>
</gene>